<dbReference type="Proteomes" id="UP001238163">
    <property type="component" value="Unassembled WGS sequence"/>
</dbReference>
<evidence type="ECO:0000313" key="2">
    <source>
        <dbReference type="EMBL" id="MDQ0288475.1"/>
    </source>
</evidence>
<proteinExistence type="inferred from homology"/>
<dbReference type="Gene3D" id="1.20.1600.10">
    <property type="entry name" value="Outer membrane efflux proteins (OEP)"/>
    <property type="match status" value="1"/>
</dbReference>
<name>A0AAE4AMI7_9BACT</name>
<dbReference type="PANTHER" id="PTHR30203">
    <property type="entry name" value="OUTER MEMBRANE CATION EFFLUX PROTEIN"/>
    <property type="match status" value="1"/>
</dbReference>
<dbReference type="PANTHER" id="PTHR30203:SF30">
    <property type="entry name" value="OUTER MEMBRANE PROTEIN-RELATED"/>
    <property type="match status" value="1"/>
</dbReference>
<gene>
    <name evidence="2" type="ORF">J3R75_000582</name>
</gene>
<dbReference type="InterPro" id="IPR010131">
    <property type="entry name" value="MdtP/NodT-like"/>
</dbReference>
<dbReference type="RefSeq" id="WP_307259803.1">
    <property type="nucleotide sequence ID" value="NZ_JAUSVL010000001.1"/>
</dbReference>
<organism evidence="2 3">
    <name type="scientific">Oligosphaera ethanolica</name>
    <dbReference type="NCBI Taxonomy" id="760260"/>
    <lineage>
        <taxon>Bacteria</taxon>
        <taxon>Pseudomonadati</taxon>
        <taxon>Lentisphaerota</taxon>
        <taxon>Oligosphaeria</taxon>
        <taxon>Oligosphaerales</taxon>
        <taxon>Oligosphaeraceae</taxon>
        <taxon>Oligosphaera</taxon>
    </lineage>
</organism>
<sequence length="448" mass="50480">MLAAQENNPAIQAARWRVEQTLLKHEELLEFFDPALYGAVGYADRSRSIPGSSNYSALTNNSLDFQAGIEAPVIPGAYVAAGIAERSLRDPAGFDDLYQTLFGVRVRVPLLRDRAFRTLTLSRSLAAMEYNIAVSRLLRSTQDLRREIELAYISAYESLAAYQVTRQATARFQNLYEEAQELSRLKVVPQYQTFQSQLELQIGREDEEKARNRHELNLITLAGAVGNKETIALTADPGALFEQASAQQDLPQLEEAIILQHRGDYLEMLNSVEYAKIQQATAKEETRDDLSLNMGVNWQGENENWPYGNDDIVSDRRVGGEVTLVWKRTLDYRGPKARMARHRARIEELKAEMGNIEVDINTELQHAILNYNTARQRLELVNHGIAAARETVAAEQERFRLGESTSSNVTDAQKNLTSILQRQNTAAADLLRAKANFYHAIGYYLGNE</sequence>
<comment type="similarity">
    <text evidence="1">Belongs to the outer membrane factor (OMF) (TC 1.B.17) family.</text>
</comment>
<protein>
    <submittedName>
        <fullName evidence="2">Outer membrane protein TolC</fullName>
    </submittedName>
</protein>
<dbReference type="Pfam" id="PF02321">
    <property type="entry name" value="OEP"/>
    <property type="match status" value="1"/>
</dbReference>
<reference evidence="2" key="1">
    <citation type="submission" date="2023-07" db="EMBL/GenBank/DDBJ databases">
        <title>Genomic Encyclopedia of Type Strains, Phase IV (KMG-IV): sequencing the most valuable type-strain genomes for metagenomic binning, comparative biology and taxonomic classification.</title>
        <authorList>
            <person name="Goeker M."/>
        </authorList>
    </citation>
    <scope>NUCLEOTIDE SEQUENCE</scope>
    <source>
        <strain evidence="2">DSM 24202</strain>
    </source>
</reference>
<evidence type="ECO:0000313" key="3">
    <source>
        <dbReference type="Proteomes" id="UP001238163"/>
    </source>
</evidence>
<dbReference type="GO" id="GO:0015562">
    <property type="term" value="F:efflux transmembrane transporter activity"/>
    <property type="evidence" value="ECO:0007669"/>
    <property type="project" value="InterPro"/>
</dbReference>
<dbReference type="AlphaFoldDB" id="A0AAE4AMI7"/>
<dbReference type="SUPFAM" id="SSF56954">
    <property type="entry name" value="Outer membrane efflux proteins (OEP)"/>
    <property type="match status" value="1"/>
</dbReference>
<evidence type="ECO:0000256" key="1">
    <source>
        <dbReference type="ARBA" id="ARBA00007613"/>
    </source>
</evidence>
<comment type="caution">
    <text evidence="2">The sequence shown here is derived from an EMBL/GenBank/DDBJ whole genome shotgun (WGS) entry which is preliminary data.</text>
</comment>
<dbReference type="EMBL" id="JAUSVL010000001">
    <property type="protein sequence ID" value="MDQ0288475.1"/>
    <property type="molecule type" value="Genomic_DNA"/>
</dbReference>
<keyword evidence="3" id="KW-1185">Reference proteome</keyword>
<accession>A0AAE4AMI7</accession>
<dbReference type="InterPro" id="IPR003423">
    <property type="entry name" value="OMP_efflux"/>
</dbReference>